<dbReference type="GO" id="GO:0008410">
    <property type="term" value="F:CoA-transferase activity"/>
    <property type="evidence" value="ECO:0007669"/>
    <property type="project" value="TreeGrafter"/>
</dbReference>
<evidence type="ECO:0000256" key="1">
    <source>
        <dbReference type="ARBA" id="ARBA00022679"/>
    </source>
</evidence>
<keyword evidence="3" id="KW-1185">Reference proteome</keyword>
<dbReference type="PANTHER" id="PTHR48207">
    <property type="entry name" value="SUCCINATE--HYDROXYMETHYLGLUTARATE COA-TRANSFERASE"/>
    <property type="match status" value="1"/>
</dbReference>
<dbReference type="Gene3D" id="3.30.1540.10">
    <property type="entry name" value="formyl-coa transferase, domain 3"/>
    <property type="match status" value="1"/>
</dbReference>
<dbReference type="PROSITE" id="PS50896">
    <property type="entry name" value="LISH"/>
    <property type="match status" value="1"/>
</dbReference>
<protein>
    <submittedName>
        <fullName evidence="2">Crotonobetainyl-CoA:carnitine CoA-transferase</fullName>
        <ecNumber evidence="2">2.8.3.-</ecNumber>
    </submittedName>
</protein>
<dbReference type="InterPro" id="IPR023606">
    <property type="entry name" value="CoA-Trfase_III_dom_1_sf"/>
</dbReference>
<dbReference type="EMBL" id="CP020330">
    <property type="protein sequence ID" value="AQZ53028.1"/>
    <property type="molecule type" value="Genomic_DNA"/>
</dbReference>
<dbReference type="AlphaFoldDB" id="A0A1U9Z5S8"/>
<organism evidence="2 3">
    <name type="scientific">Martelella mediterranea DSM 17316</name>
    <dbReference type="NCBI Taxonomy" id="1122214"/>
    <lineage>
        <taxon>Bacteria</taxon>
        <taxon>Pseudomonadati</taxon>
        <taxon>Pseudomonadota</taxon>
        <taxon>Alphaproteobacteria</taxon>
        <taxon>Hyphomicrobiales</taxon>
        <taxon>Aurantimonadaceae</taxon>
        <taxon>Martelella</taxon>
    </lineage>
</organism>
<dbReference type="SUPFAM" id="SSF89796">
    <property type="entry name" value="CoA-transferase family III (CaiB/BaiF)"/>
    <property type="match status" value="1"/>
</dbReference>
<dbReference type="InterPro" id="IPR003673">
    <property type="entry name" value="CoA-Trfase_fam_III"/>
</dbReference>
<proteinExistence type="predicted"/>
<dbReference type="OrthoDB" id="9806585at2"/>
<dbReference type="eggNOG" id="COG1804">
    <property type="taxonomic scope" value="Bacteria"/>
</dbReference>
<evidence type="ECO:0000313" key="3">
    <source>
        <dbReference type="Proteomes" id="UP000191135"/>
    </source>
</evidence>
<reference evidence="2 3" key="1">
    <citation type="submission" date="2017-03" db="EMBL/GenBank/DDBJ databases">
        <title>Foreign affairs: Plasmid Transfer between Roseobacters and Rhizobia.</title>
        <authorList>
            <person name="Bartling P."/>
            <person name="Bunk B."/>
            <person name="Overmann J."/>
            <person name="Brinkmann H."/>
            <person name="Petersen J."/>
        </authorList>
    </citation>
    <scope>NUCLEOTIDE SEQUENCE [LARGE SCALE GENOMIC DNA]</scope>
    <source>
        <strain evidence="2 3">MACL11</strain>
    </source>
</reference>
<dbReference type="EC" id="2.8.3.-" evidence="2"/>
<keyword evidence="1 2" id="KW-0808">Transferase</keyword>
<name>A0A1U9Z5S8_9HYPH</name>
<dbReference type="InterPro" id="IPR044855">
    <property type="entry name" value="CoA-Trfase_III_dom3_sf"/>
</dbReference>
<dbReference type="RefSeq" id="WP_018066678.1">
    <property type="nucleotide sequence ID" value="NZ_AQWH01000026.1"/>
</dbReference>
<dbReference type="STRING" id="1122214.Mame_03723"/>
<evidence type="ECO:0000313" key="2">
    <source>
        <dbReference type="EMBL" id="AQZ53028.1"/>
    </source>
</evidence>
<dbReference type="KEGG" id="mmed:Mame_03723"/>
<accession>A0A1U9Z5S8</accession>
<gene>
    <name evidence="2" type="primary">caiB</name>
    <name evidence="2" type="ORF">Mame_03723</name>
</gene>
<dbReference type="Gene3D" id="3.40.50.10540">
    <property type="entry name" value="Crotonobetainyl-coa:carnitine coa-transferase, domain 1"/>
    <property type="match status" value="1"/>
</dbReference>
<dbReference type="PANTHER" id="PTHR48207:SF3">
    <property type="entry name" value="SUCCINATE--HYDROXYMETHYLGLUTARATE COA-TRANSFERASE"/>
    <property type="match status" value="1"/>
</dbReference>
<dbReference type="InterPro" id="IPR050483">
    <property type="entry name" value="CoA-transferase_III_domain"/>
</dbReference>
<dbReference type="Pfam" id="PF02515">
    <property type="entry name" value="CoA_transf_3"/>
    <property type="match status" value="1"/>
</dbReference>
<dbReference type="InterPro" id="IPR006594">
    <property type="entry name" value="LisH"/>
</dbReference>
<sequence>MTSTEKTEAFGPLAGLRVLDIATIIAAPFAASLLADFGADVIKLEIPAHGDGLRAFPPFKDNKPLWWKVTNRGKRYGTLDLRKPEGLALLKRMVAESDVLVENFRPGTLAKWGLDRDTLWAINPKLVILRVSAFGQTGPKAGQGGFARIFEAMGGLTHITGMRDGAPVHPGYPIADAFGGLFGAFSILAALYGIIRNGTEGEEIDLALTEATFRLLENLAIEYDQLGQIRERDGNNNQYTAPANVFRTSDNRYVTVTGSTDSMFKCNMRAIGRADLIDDPRFATNRQRMEFRAELDEIFAAYMESHTLEETLASFERENGAIGPIYSVEQIFEDAQVQAREVVTAVPDEDFGTVRMQNVVPRLTRNPGRIRWAAKELGADTDSILGDFGLSAEEIAAYREKKVV</sequence>
<dbReference type="Proteomes" id="UP000191135">
    <property type="component" value="Chromosome"/>
</dbReference>